<organism evidence="4 5">
    <name type="scientific">Psychrobacter aquaticus CMS 56</name>
    <dbReference type="NCBI Taxonomy" id="1354303"/>
    <lineage>
        <taxon>Bacteria</taxon>
        <taxon>Pseudomonadati</taxon>
        <taxon>Pseudomonadota</taxon>
        <taxon>Gammaproteobacteria</taxon>
        <taxon>Moraxellales</taxon>
        <taxon>Moraxellaceae</taxon>
        <taxon>Psychrobacter</taxon>
    </lineage>
</organism>
<name>U4T2Z8_9GAMM</name>
<keyword evidence="5" id="KW-1185">Reference proteome</keyword>
<evidence type="ECO:0000256" key="1">
    <source>
        <dbReference type="SAM" id="MobiDB-lite"/>
    </source>
</evidence>
<feature type="region of interest" description="Disordered" evidence="1">
    <location>
        <begin position="434"/>
        <end position="541"/>
    </location>
</feature>
<evidence type="ECO:0000256" key="2">
    <source>
        <dbReference type="SAM" id="Phobius"/>
    </source>
</evidence>
<feature type="compositionally biased region" description="Polar residues" evidence="1">
    <location>
        <begin position="434"/>
        <end position="443"/>
    </location>
</feature>
<feature type="transmembrane region" description="Helical" evidence="2">
    <location>
        <begin position="249"/>
        <end position="271"/>
    </location>
</feature>
<dbReference type="EMBL" id="AUSW01000030">
    <property type="protein sequence ID" value="ERL55477.1"/>
    <property type="molecule type" value="Genomic_DNA"/>
</dbReference>
<evidence type="ECO:0000313" key="5">
    <source>
        <dbReference type="Proteomes" id="UP000016761"/>
    </source>
</evidence>
<comment type="caution">
    <text evidence="4">The sequence shown here is derived from an EMBL/GenBank/DDBJ whole genome shotgun (WGS) entry which is preliminary data.</text>
</comment>
<dbReference type="PATRIC" id="fig|1354303.4.peg.1710"/>
<dbReference type="InterPro" id="IPR001810">
    <property type="entry name" value="F-box_dom"/>
</dbReference>
<protein>
    <submittedName>
        <fullName evidence="4">Putative outer membrane protein, OmpA family</fullName>
    </submittedName>
</protein>
<accession>U4T2Z8</accession>
<evidence type="ECO:0000259" key="3">
    <source>
        <dbReference type="PROSITE" id="PS50181"/>
    </source>
</evidence>
<dbReference type="Proteomes" id="UP000016761">
    <property type="component" value="Unassembled WGS sequence"/>
</dbReference>
<dbReference type="PROSITE" id="PS50181">
    <property type="entry name" value="FBOX"/>
    <property type="match status" value="1"/>
</dbReference>
<dbReference type="RefSeq" id="WP_021814370.1">
    <property type="nucleotide sequence ID" value="NZ_AUSW01000030.1"/>
</dbReference>
<dbReference type="STRING" id="1354303.M917_1734"/>
<dbReference type="AlphaFoldDB" id="U4T2Z8"/>
<reference evidence="4 5" key="1">
    <citation type="journal article" date="2013" name="Genome Announc.">
        <title>Draft Genome Sequence of Psychrobacter aquaticus Strain CMS 56T, Isolated from a Cyanobacterial Mat Sample Collected from Water Bodies in the McMurdo Dry Valley Region of Antarctica.</title>
        <authorList>
            <person name="Reddy G.S."/>
            <person name="Ara S."/>
            <person name="Singh A."/>
            <person name="Kumar Pinnaka A."/>
            <person name="Shivaji S."/>
        </authorList>
    </citation>
    <scope>NUCLEOTIDE SEQUENCE [LARGE SCALE GENOMIC DNA]</scope>
    <source>
        <strain evidence="4 5">CMS 56</strain>
    </source>
</reference>
<feature type="domain" description="F-box" evidence="3">
    <location>
        <begin position="356"/>
        <end position="402"/>
    </location>
</feature>
<feature type="compositionally biased region" description="Polar residues" evidence="1">
    <location>
        <begin position="497"/>
        <end position="522"/>
    </location>
</feature>
<keyword evidence="2" id="KW-0812">Transmembrane</keyword>
<proteinExistence type="predicted"/>
<feature type="compositionally biased region" description="Low complexity" evidence="1">
    <location>
        <begin position="451"/>
        <end position="462"/>
    </location>
</feature>
<keyword evidence="2" id="KW-0472">Membrane</keyword>
<keyword evidence="2" id="KW-1133">Transmembrane helix</keyword>
<evidence type="ECO:0000313" key="4">
    <source>
        <dbReference type="EMBL" id="ERL55477.1"/>
    </source>
</evidence>
<dbReference type="OrthoDB" id="6655349at2"/>
<feature type="compositionally biased region" description="Low complexity" evidence="1">
    <location>
        <begin position="479"/>
        <end position="494"/>
    </location>
</feature>
<gene>
    <name evidence="4" type="ORF">M917_1734</name>
</gene>
<dbReference type="eggNOG" id="COG2885">
    <property type="taxonomic scope" value="Bacteria"/>
</dbReference>
<sequence length="541" mass="58473">MSIIDQLEKTVTPAVLGDKRNNVAYVSLLEQFYAILVARLAVPQVYSQLIRDDQMMVADSVRESSLFEQLWQDPSMQQVIVQELSATHHIDERATSQLLINTAPLAYHEFKVLANGQFLPAFLQVEQTALRQYLPIWAAPVIIAAQSFSDKSASNIASEINVITRNETSLDGIYEAAVETRTIAESTAPYVGGVDLEKPHTSLHDASLPHTHLNTNTNAIHANPSAHHWAENNSMKHEKVRTRNQRNDLLVRVFLLIVALAAMALAAWAIFIRPNNVAPVEPVVTEPVVVAPAPEPPATVMVPVELIVGVDNSGNLSSCSATVGDEALQGTLQQALNASFGEQASRCELNVQAEVANTIANLPAEVLPNVFTMLRSIPFARLHLQNDRLTLAAPDNSLLQRLVTDIRSLVPAMTIDSAAPLPLPNNGDVVSDMTSMNGMNPQFENGGITPNNEYGNNYNGGEVAEFQAPDDNTGDRVIPAPNNSGFNNNASNAPDNFPSNAPTNNGSINSAPTRPSGPISQSEVDEMASSIFVAEPAQVRQ</sequence>